<sequence>GILRLSQRLDARFGKHTSAAKMTDVPGHTRSIVPLLSEAGIGFLHVGTNPAVSVPDVPPVCRWRDPASGREIILMYQGSYGDTMLLPDGRTAVSINLTGDNHGPHSIEEVHRIFASLRERYPSARIVAASLNDVAAALEPMRADLPVVTSEIGDTWIYGYGSAPLRMARFRELGRLYDGWIRQGRLAPDSDAAIDFAVRLGMIAEHTWGADVRTHLRNWDKYDLDSFTAARTQPEFLFTEQSWRELDDNIDKAVALLPDPLREEAREALKLVGEVDRRPVTGNDSDRKLDAAGRYAFEQRG</sequence>
<dbReference type="EMBL" id="AJWY01006036">
    <property type="protein sequence ID" value="EKC67980.1"/>
    <property type="molecule type" value="Genomic_DNA"/>
</dbReference>
<feature type="non-terminal residue" evidence="1">
    <location>
        <position position="1"/>
    </location>
</feature>
<protein>
    <submittedName>
        <fullName evidence="1">Glycoside hydrolase family 38</fullName>
    </submittedName>
</protein>
<proteinExistence type="predicted"/>
<name>K1TNU9_9ZZZZ</name>
<comment type="caution">
    <text evidence="1">The sequence shown here is derived from an EMBL/GenBank/DDBJ whole genome shotgun (WGS) entry which is preliminary data.</text>
</comment>
<dbReference type="AlphaFoldDB" id="K1TNU9"/>
<keyword evidence="1" id="KW-0378">Hydrolase</keyword>
<accession>K1TNU9</accession>
<reference evidence="1" key="1">
    <citation type="journal article" date="2013" name="Environ. Microbiol.">
        <title>Microbiota from the distal guts of lean and obese adolescents exhibit partial functional redundancy besides clear differences in community structure.</title>
        <authorList>
            <person name="Ferrer M."/>
            <person name="Ruiz A."/>
            <person name="Lanza F."/>
            <person name="Haange S.B."/>
            <person name="Oberbach A."/>
            <person name="Till H."/>
            <person name="Bargiela R."/>
            <person name="Campoy C."/>
            <person name="Segura M.T."/>
            <person name="Richter M."/>
            <person name="von Bergen M."/>
            <person name="Seifert J."/>
            <person name="Suarez A."/>
        </authorList>
    </citation>
    <scope>NUCLEOTIDE SEQUENCE</scope>
</reference>
<dbReference type="Pfam" id="PF16477">
    <property type="entry name" value="DUF5054"/>
    <property type="match status" value="1"/>
</dbReference>
<dbReference type="GO" id="GO:0016787">
    <property type="term" value="F:hydrolase activity"/>
    <property type="evidence" value="ECO:0007669"/>
    <property type="project" value="UniProtKB-KW"/>
</dbReference>
<gene>
    <name evidence="1" type="ORF">LEA_09025</name>
</gene>
<organism evidence="1">
    <name type="scientific">human gut metagenome</name>
    <dbReference type="NCBI Taxonomy" id="408170"/>
    <lineage>
        <taxon>unclassified sequences</taxon>
        <taxon>metagenomes</taxon>
        <taxon>organismal metagenomes</taxon>
    </lineage>
</organism>
<dbReference type="InterPro" id="IPR032482">
    <property type="entry name" value="DUF5054"/>
</dbReference>
<evidence type="ECO:0000313" key="1">
    <source>
        <dbReference type="EMBL" id="EKC67980.1"/>
    </source>
</evidence>